<dbReference type="InterPro" id="IPR036271">
    <property type="entry name" value="Tet_transcr_reg_TetR-rel_C_sf"/>
</dbReference>
<dbReference type="RefSeq" id="WP_168437533.1">
    <property type="nucleotide sequence ID" value="NZ_JAAXOU010000018.1"/>
</dbReference>
<name>A0AA44DAQ7_STRE0</name>
<organism evidence="2 3">
    <name type="scientific">Streptomyces somaliensis (strain ATCC 33201 / DSM 40738 / JCM 12659 / KCTC 9044 / NCTC 11332 / NRRL B-12077 / IP 733)</name>
    <dbReference type="NCBI Taxonomy" id="1134445"/>
    <lineage>
        <taxon>Bacteria</taxon>
        <taxon>Bacillati</taxon>
        <taxon>Actinomycetota</taxon>
        <taxon>Actinomycetes</taxon>
        <taxon>Kitasatosporales</taxon>
        <taxon>Streptomycetaceae</taxon>
        <taxon>Streptomyces</taxon>
    </lineage>
</organism>
<reference evidence="2 3" key="1">
    <citation type="submission" date="2020-04" db="EMBL/GenBank/DDBJ databases">
        <title>MicrobeNet Type strains.</title>
        <authorList>
            <person name="Nicholson A.C."/>
        </authorList>
    </citation>
    <scope>NUCLEOTIDE SEQUENCE [LARGE SCALE GENOMIC DNA]</scope>
    <source>
        <strain evidence="2 3">DSM 40738</strain>
    </source>
</reference>
<sequence>MTATTTTGTTTIAGTAVRVTRAVPGGSAAPGAFDHGGPAAGRDRPEGAVEGLFARARAAGRLRPGADAGDPPTAPPRFTRPLPGTACPVDDRFVRRRLHLRRRPLLDGPEAPGRSELPEAPAASGDPWRGRP</sequence>
<dbReference type="SUPFAM" id="SSF48498">
    <property type="entry name" value="Tetracyclin repressor-like, C-terminal domain"/>
    <property type="match status" value="1"/>
</dbReference>
<accession>A0AA44DAQ7</accession>
<evidence type="ECO:0000313" key="3">
    <source>
        <dbReference type="Proteomes" id="UP000570003"/>
    </source>
</evidence>
<feature type="region of interest" description="Disordered" evidence="1">
    <location>
        <begin position="1"/>
        <end position="132"/>
    </location>
</feature>
<keyword evidence="3" id="KW-1185">Reference proteome</keyword>
<feature type="compositionally biased region" description="Low complexity" evidence="1">
    <location>
        <begin position="51"/>
        <end position="71"/>
    </location>
</feature>
<evidence type="ECO:0000256" key="1">
    <source>
        <dbReference type="SAM" id="MobiDB-lite"/>
    </source>
</evidence>
<feature type="compositionally biased region" description="Low complexity" evidence="1">
    <location>
        <begin position="1"/>
        <end position="22"/>
    </location>
</feature>
<protein>
    <submittedName>
        <fullName evidence="2">Uncharacterized protein</fullName>
    </submittedName>
</protein>
<feature type="compositionally biased region" description="Basic residues" evidence="1">
    <location>
        <begin position="94"/>
        <end position="103"/>
    </location>
</feature>
<comment type="caution">
    <text evidence="2">The sequence shown here is derived from an EMBL/GenBank/DDBJ whole genome shotgun (WGS) entry which is preliminary data.</text>
</comment>
<evidence type="ECO:0000313" key="2">
    <source>
        <dbReference type="EMBL" id="NKY13262.1"/>
    </source>
</evidence>
<dbReference type="AlphaFoldDB" id="A0AA44DAQ7"/>
<gene>
    <name evidence="2" type="ORF">HGA06_03475</name>
</gene>
<dbReference type="Proteomes" id="UP000570003">
    <property type="component" value="Unassembled WGS sequence"/>
</dbReference>
<dbReference type="EMBL" id="JAAXOU010000018">
    <property type="protein sequence ID" value="NKY13262.1"/>
    <property type="molecule type" value="Genomic_DNA"/>
</dbReference>
<proteinExistence type="predicted"/>